<name>A0A3G9IWD3_9BACL</name>
<dbReference type="AlphaFoldDB" id="A0A3G9IWD3"/>
<reference evidence="1 2" key="1">
    <citation type="submission" date="2018-11" db="EMBL/GenBank/DDBJ databases">
        <title>Complete genome sequence of Paenibacillus baekrokdamisoli strain KCTC 33723.</title>
        <authorList>
            <person name="Kang S.W."/>
            <person name="Lee K.C."/>
            <person name="Kim K.K."/>
            <person name="Kim J.S."/>
            <person name="Kim D.S."/>
            <person name="Ko S.H."/>
            <person name="Yang S.H."/>
            <person name="Lee J.S."/>
        </authorList>
    </citation>
    <scope>NUCLEOTIDE SEQUENCE [LARGE SCALE GENOMIC DNA]</scope>
    <source>
        <strain evidence="1 2">KCTC 33723</strain>
    </source>
</reference>
<dbReference type="EMBL" id="AP019308">
    <property type="protein sequence ID" value="BBH22602.1"/>
    <property type="molecule type" value="Genomic_DNA"/>
</dbReference>
<evidence type="ECO:0000313" key="2">
    <source>
        <dbReference type="Proteomes" id="UP000275368"/>
    </source>
</evidence>
<accession>A0A3G9IWD3</accession>
<evidence type="ECO:0000313" key="1">
    <source>
        <dbReference type="EMBL" id="BBH22602.1"/>
    </source>
</evidence>
<dbReference type="KEGG" id="pbk:Back11_39470"/>
<sequence length="79" mass="9404">MLELSKQMLLMLRESVSCRLRIAMDRWLLCKDFFVFLMAPNFDWVTKAKRNTALYLKVSEPGRHERYLPVSARQLIKEA</sequence>
<keyword evidence="2" id="KW-1185">Reference proteome</keyword>
<organism evidence="1 2">
    <name type="scientific">Paenibacillus baekrokdamisoli</name>
    <dbReference type="NCBI Taxonomy" id="1712516"/>
    <lineage>
        <taxon>Bacteria</taxon>
        <taxon>Bacillati</taxon>
        <taxon>Bacillota</taxon>
        <taxon>Bacilli</taxon>
        <taxon>Bacillales</taxon>
        <taxon>Paenibacillaceae</taxon>
        <taxon>Paenibacillus</taxon>
    </lineage>
</organism>
<dbReference type="Proteomes" id="UP000275368">
    <property type="component" value="Chromosome"/>
</dbReference>
<proteinExistence type="predicted"/>
<gene>
    <name evidence="1" type="ORF">Back11_39470</name>
</gene>
<protein>
    <submittedName>
        <fullName evidence="1">Uncharacterized protein</fullName>
    </submittedName>
</protein>